<dbReference type="KEGG" id="ftj:FTUN_4441"/>
<accession>A0A6M5YUF8</accession>
<feature type="compositionally biased region" description="Polar residues" evidence="1">
    <location>
        <begin position="56"/>
        <end position="67"/>
    </location>
</feature>
<reference evidence="3" key="1">
    <citation type="submission" date="2020-05" db="EMBL/GenBank/DDBJ databases">
        <title>Frigoriglobus tundricola gen. nov., sp. nov., a psychrotolerant cellulolytic planctomycete of the family Gemmataceae with two divergent copies of 16S rRNA gene.</title>
        <authorList>
            <person name="Kulichevskaya I.S."/>
            <person name="Ivanova A.A."/>
            <person name="Naumoff D.G."/>
            <person name="Beletsky A.V."/>
            <person name="Rijpstra W.I.C."/>
            <person name="Sinninghe Damste J.S."/>
            <person name="Mardanov A.V."/>
            <person name="Ravin N.V."/>
            <person name="Dedysh S.N."/>
        </authorList>
    </citation>
    <scope>NUCLEOTIDE SEQUENCE [LARGE SCALE GENOMIC DNA]</scope>
    <source>
        <strain evidence="3">PL17</strain>
    </source>
</reference>
<keyword evidence="3" id="KW-1185">Reference proteome</keyword>
<name>A0A6M5YUF8_9BACT</name>
<gene>
    <name evidence="2" type="ORF">FTUN_4441</name>
</gene>
<feature type="region of interest" description="Disordered" evidence="1">
    <location>
        <begin position="100"/>
        <end position="120"/>
    </location>
</feature>
<evidence type="ECO:0000313" key="3">
    <source>
        <dbReference type="Proteomes" id="UP000503447"/>
    </source>
</evidence>
<proteinExistence type="predicted"/>
<dbReference type="AlphaFoldDB" id="A0A6M5YUF8"/>
<feature type="region of interest" description="Disordered" evidence="1">
    <location>
        <begin position="161"/>
        <end position="181"/>
    </location>
</feature>
<protein>
    <submittedName>
        <fullName evidence="2">Uncharacterized protein</fullName>
    </submittedName>
</protein>
<dbReference type="Proteomes" id="UP000503447">
    <property type="component" value="Chromosome"/>
</dbReference>
<evidence type="ECO:0000313" key="2">
    <source>
        <dbReference type="EMBL" id="QJW96881.1"/>
    </source>
</evidence>
<feature type="region of interest" description="Disordered" evidence="1">
    <location>
        <begin position="52"/>
        <end position="72"/>
    </location>
</feature>
<organism evidence="2 3">
    <name type="scientific">Frigoriglobus tundricola</name>
    <dbReference type="NCBI Taxonomy" id="2774151"/>
    <lineage>
        <taxon>Bacteria</taxon>
        <taxon>Pseudomonadati</taxon>
        <taxon>Planctomycetota</taxon>
        <taxon>Planctomycetia</taxon>
        <taxon>Gemmatales</taxon>
        <taxon>Gemmataceae</taxon>
        <taxon>Frigoriglobus</taxon>
    </lineage>
</organism>
<dbReference type="EMBL" id="CP053452">
    <property type="protein sequence ID" value="QJW96881.1"/>
    <property type="molecule type" value="Genomic_DNA"/>
</dbReference>
<sequence>MRGRCQRVAGQAGPRFHIFLPEHPARTRSTRRPRAAAVKWWWICKSRARPRYPGSYGSTERQTQESCANGPAPTANACRRTFDEPVGFRSLAGFTWAGPVTENPTRVSPQHKPAAEDGTSSAGAFATVPAGDLKLIACPGSFGGAPVIVIPFWTRRPTALHRTQRARTQEPTPPRPGAPIHKTEPAVLLQVDIEHVVAPCDNCRDPGSPRVLVLLRQRPPLEVRFRRRRAGRGPRIRLRLWVAL</sequence>
<evidence type="ECO:0000256" key="1">
    <source>
        <dbReference type="SAM" id="MobiDB-lite"/>
    </source>
</evidence>